<proteinExistence type="predicted"/>
<dbReference type="STRING" id="1489064.WH96_13290"/>
<dbReference type="OrthoDB" id="513580at2"/>
<gene>
    <name evidence="1" type="ORF">WH96_13290</name>
</gene>
<reference evidence="1 2" key="1">
    <citation type="submission" date="2015-03" db="EMBL/GenBank/DDBJ databases">
        <title>Genome Sequence of Kiloniella spongiae MEBiC09566, isolated from a marine sponge.</title>
        <authorList>
            <person name="Shao Z."/>
            <person name="Wang L."/>
            <person name="Li X."/>
        </authorList>
    </citation>
    <scope>NUCLEOTIDE SEQUENCE [LARGE SCALE GENOMIC DNA]</scope>
    <source>
        <strain evidence="1 2">MEBiC09566</strain>
    </source>
</reference>
<accession>A0A0H2MHD0</accession>
<evidence type="ECO:0000313" key="1">
    <source>
        <dbReference type="EMBL" id="KLN60157.1"/>
    </source>
</evidence>
<evidence type="ECO:0000313" key="2">
    <source>
        <dbReference type="Proteomes" id="UP000035444"/>
    </source>
</evidence>
<dbReference type="RefSeq" id="WP_047764690.1">
    <property type="nucleotide sequence ID" value="NZ_LAQL01000008.1"/>
</dbReference>
<dbReference type="EMBL" id="LAQL01000008">
    <property type="protein sequence ID" value="KLN60157.1"/>
    <property type="molecule type" value="Genomic_DNA"/>
</dbReference>
<keyword evidence="2" id="KW-1185">Reference proteome</keyword>
<protein>
    <submittedName>
        <fullName evidence="1">Uncharacterized protein</fullName>
    </submittedName>
</protein>
<organism evidence="1 2">
    <name type="scientific">Kiloniella spongiae</name>
    <dbReference type="NCBI Taxonomy" id="1489064"/>
    <lineage>
        <taxon>Bacteria</taxon>
        <taxon>Pseudomonadati</taxon>
        <taxon>Pseudomonadota</taxon>
        <taxon>Alphaproteobacteria</taxon>
        <taxon>Rhodospirillales</taxon>
        <taxon>Kiloniellaceae</taxon>
        <taxon>Kiloniella</taxon>
    </lineage>
</organism>
<name>A0A0H2MHD0_9PROT</name>
<dbReference type="Proteomes" id="UP000035444">
    <property type="component" value="Unassembled WGS sequence"/>
</dbReference>
<comment type="caution">
    <text evidence="1">The sequence shown here is derived from an EMBL/GenBank/DDBJ whole genome shotgun (WGS) entry which is preliminary data.</text>
</comment>
<dbReference type="AlphaFoldDB" id="A0A0H2MHD0"/>
<sequence>MKNFVRLSIMSSMDRHTAIHKLSTAINQSGGWICDHTLLSNVAATINFEIDDLTAYKKLLSKLKEGLLCPDVDLEKIVSENTAIQGQLTVTFIHDDPDLKQHVPAFG</sequence>